<dbReference type="SUPFAM" id="SSF53383">
    <property type="entry name" value="PLP-dependent transferases"/>
    <property type="match status" value="1"/>
</dbReference>
<keyword evidence="6" id="KW-0032">Aminotransferase</keyword>
<proteinExistence type="inferred from homology"/>
<dbReference type="Proteomes" id="UP000597444">
    <property type="component" value="Unassembled WGS sequence"/>
</dbReference>
<accession>A0A8J3N6J5</accession>
<dbReference type="Gene3D" id="3.90.1150.10">
    <property type="entry name" value="Aspartate Aminotransferase, domain 1"/>
    <property type="match status" value="1"/>
</dbReference>
<feature type="domain" description="Aminotransferase class V" evidence="5">
    <location>
        <begin position="19"/>
        <end position="383"/>
    </location>
</feature>
<gene>
    <name evidence="6" type="ORF">KSF_075130</name>
</gene>
<dbReference type="Gene3D" id="3.40.640.10">
    <property type="entry name" value="Type I PLP-dependent aspartate aminotransferase-like (Major domain)"/>
    <property type="match status" value="1"/>
</dbReference>
<dbReference type="RefSeq" id="WP_220208017.1">
    <property type="nucleotide sequence ID" value="NZ_BNJK01000001.1"/>
</dbReference>
<dbReference type="InterPro" id="IPR015422">
    <property type="entry name" value="PyrdxlP-dep_Trfase_small"/>
</dbReference>
<evidence type="ECO:0000313" key="6">
    <source>
        <dbReference type="EMBL" id="GHO97465.1"/>
    </source>
</evidence>
<dbReference type="PANTHER" id="PTHR43586:SF24">
    <property type="entry name" value="BLR4730 PROTEIN"/>
    <property type="match status" value="1"/>
</dbReference>
<evidence type="ECO:0000259" key="5">
    <source>
        <dbReference type="Pfam" id="PF00266"/>
    </source>
</evidence>
<dbReference type="InterPro" id="IPR015424">
    <property type="entry name" value="PyrdxlP-dep_Trfase"/>
</dbReference>
<organism evidence="6 7">
    <name type="scientific">Reticulibacter mediterranei</name>
    <dbReference type="NCBI Taxonomy" id="2778369"/>
    <lineage>
        <taxon>Bacteria</taxon>
        <taxon>Bacillati</taxon>
        <taxon>Chloroflexota</taxon>
        <taxon>Ktedonobacteria</taxon>
        <taxon>Ktedonobacterales</taxon>
        <taxon>Reticulibacteraceae</taxon>
        <taxon>Reticulibacter</taxon>
    </lineage>
</organism>
<dbReference type="InterPro" id="IPR015421">
    <property type="entry name" value="PyrdxlP-dep_Trfase_major"/>
</dbReference>
<keyword evidence="2" id="KW-0663">Pyridoxal phosphate</keyword>
<dbReference type="Pfam" id="PF00266">
    <property type="entry name" value="Aminotran_5"/>
    <property type="match status" value="1"/>
</dbReference>
<name>A0A8J3N6J5_9CHLR</name>
<dbReference type="GO" id="GO:0008483">
    <property type="term" value="F:transaminase activity"/>
    <property type="evidence" value="ECO:0007669"/>
    <property type="project" value="UniProtKB-KW"/>
</dbReference>
<evidence type="ECO:0000256" key="4">
    <source>
        <dbReference type="RuleBase" id="RU004504"/>
    </source>
</evidence>
<sequence length="408" mass="45632">MEFDLHRARLDTPGCEHVIHLNNAGASLMPKQVLNAITAHLQLEALIGGYEAAEQRNNAIERVYDLAACLLNCQRDEIAVTENATRAWDMAFYSISFQRGDRILTSRAEYASNYIAFLQIAQKYGVEITVIPNDDHDQISLEALYNAIDKHVKLLAITHVPMSHGLINPAAAIGRIARQAGILYLLDACQSVGQMPIDVEQINCDLLSVAGRKYLRGPRGTGLLYVRKSVLDQLEPPILGLDAARWISKDCYQLAPDAGRFESWEVNCASKIGLATAIDYALQWGIDAIWSRITSLASMLRARLRTLPRVVVQDQGTEQCGIVSFTIAGKDPMEIRQILAKHRINVWVPLLSSNRLDMEPRGLSSLIRTSVHYYNSHEEINQLCEVLEAATTDHKYAFNQYPLHRSDI</sequence>
<evidence type="ECO:0000313" key="7">
    <source>
        <dbReference type="Proteomes" id="UP000597444"/>
    </source>
</evidence>
<keyword evidence="6" id="KW-0808">Transferase</keyword>
<dbReference type="PANTHER" id="PTHR43586">
    <property type="entry name" value="CYSTEINE DESULFURASE"/>
    <property type="match status" value="1"/>
</dbReference>
<reference evidence="6" key="1">
    <citation type="submission" date="2020-10" db="EMBL/GenBank/DDBJ databases">
        <title>Taxonomic study of unclassified bacteria belonging to the class Ktedonobacteria.</title>
        <authorList>
            <person name="Yabe S."/>
            <person name="Wang C.M."/>
            <person name="Zheng Y."/>
            <person name="Sakai Y."/>
            <person name="Cavaletti L."/>
            <person name="Monciardini P."/>
            <person name="Donadio S."/>
        </authorList>
    </citation>
    <scope>NUCLEOTIDE SEQUENCE</scope>
    <source>
        <strain evidence="6">ID150040</strain>
    </source>
</reference>
<evidence type="ECO:0000256" key="1">
    <source>
        <dbReference type="ARBA" id="ARBA00001933"/>
    </source>
</evidence>
<dbReference type="PROSITE" id="PS00595">
    <property type="entry name" value="AA_TRANSFER_CLASS_5"/>
    <property type="match status" value="1"/>
</dbReference>
<comment type="caution">
    <text evidence="6">The sequence shown here is derived from an EMBL/GenBank/DDBJ whole genome shotgun (WGS) entry which is preliminary data.</text>
</comment>
<dbReference type="InterPro" id="IPR000192">
    <property type="entry name" value="Aminotrans_V_dom"/>
</dbReference>
<evidence type="ECO:0000256" key="2">
    <source>
        <dbReference type="ARBA" id="ARBA00022898"/>
    </source>
</evidence>
<keyword evidence="7" id="KW-1185">Reference proteome</keyword>
<dbReference type="AlphaFoldDB" id="A0A8J3N6J5"/>
<comment type="similarity">
    <text evidence="3">Belongs to the class-V pyridoxal-phosphate-dependent aminotransferase family.</text>
</comment>
<evidence type="ECO:0000256" key="3">
    <source>
        <dbReference type="RuleBase" id="RU004075"/>
    </source>
</evidence>
<dbReference type="InterPro" id="IPR020578">
    <property type="entry name" value="Aminotrans_V_PyrdxlP_BS"/>
</dbReference>
<comment type="cofactor">
    <cofactor evidence="1 4">
        <name>pyridoxal 5'-phosphate</name>
        <dbReference type="ChEBI" id="CHEBI:597326"/>
    </cofactor>
</comment>
<protein>
    <submittedName>
        <fullName evidence="6">Aminotransferase class V</fullName>
    </submittedName>
</protein>
<dbReference type="EMBL" id="BNJK01000001">
    <property type="protein sequence ID" value="GHO97465.1"/>
    <property type="molecule type" value="Genomic_DNA"/>
</dbReference>